<dbReference type="AlphaFoldDB" id="A0A0V1PQ38"/>
<dbReference type="Proteomes" id="UP000054251">
    <property type="component" value="Unassembled WGS sequence"/>
</dbReference>
<feature type="region of interest" description="Disordered" evidence="1">
    <location>
        <begin position="1"/>
        <end position="25"/>
    </location>
</feature>
<dbReference type="EMBL" id="LMYN01000375">
    <property type="protein sequence ID" value="KRZ98282.1"/>
    <property type="molecule type" value="Genomic_DNA"/>
</dbReference>
<dbReference type="RefSeq" id="XP_015464385.1">
    <property type="nucleotide sequence ID" value="XM_015614786.1"/>
</dbReference>
<dbReference type="OrthoDB" id="10630382at2759"/>
<feature type="compositionally biased region" description="Polar residues" evidence="1">
    <location>
        <begin position="1"/>
        <end position="24"/>
    </location>
</feature>
<comment type="caution">
    <text evidence="2">The sequence shown here is derived from an EMBL/GenBank/DDBJ whole genome shotgun (WGS) entry which is preliminary data.</text>
</comment>
<keyword evidence="3" id="KW-1185">Reference proteome</keyword>
<proteinExistence type="predicted"/>
<gene>
    <name evidence="2" type="ORF">AC631_05957</name>
</gene>
<name>A0A0V1PQ38_9ASCO</name>
<accession>A0A0V1PQ38</accession>
<sequence>MTNPVPNKPTTMTSFVPPHTTSSAVARPPTVETFEDAAIRGDPLSAAILSAIFSVILSIF</sequence>
<protein>
    <submittedName>
        <fullName evidence="2">Uncharacterized protein</fullName>
    </submittedName>
</protein>
<evidence type="ECO:0000313" key="3">
    <source>
        <dbReference type="Proteomes" id="UP000054251"/>
    </source>
</evidence>
<reference evidence="2 3" key="1">
    <citation type="submission" date="2015-11" db="EMBL/GenBank/DDBJ databases">
        <title>The genome of Debaryomyces fabryi.</title>
        <authorList>
            <person name="Tafer H."/>
            <person name="Lopandic K."/>
        </authorList>
    </citation>
    <scope>NUCLEOTIDE SEQUENCE [LARGE SCALE GENOMIC DNA]</scope>
    <source>
        <strain evidence="2 3">CBS 789</strain>
    </source>
</reference>
<evidence type="ECO:0000313" key="2">
    <source>
        <dbReference type="EMBL" id="KRZ98282.1"/>
    </source>
</evidence>
<dbReference type="GeneID" id="26842966"/>
<organism evidence="2 3">
    <name type="scientific">Debaryomyces fabryi</name>
    <dbReference type="NCBI Taxonomy" id="58627"/>
    <lineage>
        <taxon>Eukaryota</taxon>
        <taxon>Fungi</taxon>
        <taxon>Dikarya</taxon>
        <taxon>Ascomycota</taxon>
        <taxon>Saccharomycotina</taxon>
        <taxon>Pichiomycetes</taxon>
        <taxon>Debaryomycetaceae</taxon>
        <taxon>Debaryomyces</taxon>
    </lineage>
</organism>
<evidence type="ECO:0000256" key="1">
    <source>
        <dbReference type="SAM" id="MobiDB-lite"/>
    </source>
</evidence>